<evidence type="ECO:0000313" key="2">
    <source>
        <dbReference type="EMBL" id="EFJ46945.1"/>
    </source>
</evidence>
<dbReference type="RefSeq" id="XP_002951840.1">
    <property type="nucleotide sequence ID" value="XM_002951794.1"/>
</dbReference>
<feature type="region of interest" description="Disordered" evidence="1">
    <location>
        <begin position="225"/>
        <end position="280"/>
    </location>
</feature>
<dbReference type="KEGG" id="vcn:VOLCADRAFT_105250"/>
<evidence type="ECO:0000256" key="1">
    <source>
        <dbReference type="SAM" id="MobiDB-lite"/>
    </source>
</evidence>
<proteinExistence type="predicted"/>
<gene>
    <name evidence="2" type="ORF">VOLCADRAFT_105250</name>
</gene>
<dbReference type="GeneID" id="9616012"/>
<dbReference type="Proteomes" id="UP000001058">
    <property type="component" value="Unassembled WGS sequence"/>
</dbReference>
<dbReference type="OrthoDB" id="537519at2759"/>
<name>D8TZL2_VOLCA</name>
<dbReference type="InParanoid" id="D8TZL2"/>
<dbReference type="EMBL" id="GL378347">
    <property type="protein sequence ID" value="EFJ46945.1"/>
    <property type="molecule type" value="Genomic_DNA"/>
</dbReference>
<evidence type="ECO:0000313" key="3">
    <source>
        <dbReference type="Proteomes" id="UP000001058"/>
    </source>
</evidence>
<organism evidence="3">
    <name type="scientific">Volvox carteri f. nagariensis</name>
    <dbReference type="NCBI Taxonomy" id="3068"/>
    <lineage>
        <taxon>Eukaryota</taxon>
        <taxon>Viridiplantae</taxon>
        <taxon>Chlorophyta</taxon>
        <taxon>core chlorophytes</taxon>
        <taxon>Chlorophyceae</taxon>
        <taxon>CS clade</taxon>
        <taxon>Chlamydomonadales</taxon>
        <taxon>Volvocaceae</taxon>
        <taxon>Volvox</taxon>
    </lineage>
</organism>
<feature type="compositionally biased region" description="Low complexity" evidence="1">
    <location>
        <begin position="229"/>
        <end position="263"/>
    </location>
</feature>
<reference evidence="2 3" key="1">
    <citation type="journal article" date="2010" name="Science">
        <title>Genomic analysis of organismal complexity in the multicellular green alga Volvox carteri.</title>
        <authorList>
            <person name="Prochnik S.E."/>
            <person name="Umen J."/>
            <person name="Nedelcu A.M."/>
            <person name="Hallmann A."/>
            <person name="Miller S.M."/>
            <person name="Nishii I."/>
            <person name="Ferris P."/>
            <person name="Kuo A."/>
            <person name="Mitros T."/>
            <person name="Fritz-Laylin L.K."/>
            <person name="Hellsten U."/>
            <person name="Chapman J."/>
            <person name="Simakov O."/>
            <person name="Rensing S.A."/>
            <person name="Terry A."/>
            <person name="Pangilinan J."/>
            <person name="Kapitonov V."/>
            <person name="Jurka J."/>
            <person name="Salamov A."/>
            <person name="Shapiro H."/>
            <person name="Schmutz J."/>
            <person name="Grimwood J."/>
            <person name="Lindquist E."/>
            <person name="Lucas S."/>
            <person name="Grigoriev I.V."/>
            <person name="Schmitt R."/>
            <person name="Kirk D."/>
            <person name="Rokhsar D.S."/>
        </authorList>
    </citation>
    <scope>NUCLEOTIDE SEQUENCE [LARGE SCALE GENOMIC DNA]</scope>
    <source>
        <strain evidence="3">f. Nagariensis / Eve</strain>
    </source>
</reference>
<accession>D8TZL2</accession>
<dbReference type="AlphaFoldDB" id="D8TZL2"/>
<sequence length="525" mass="57063">MAAIFLSSVVSPAGPCLSCNVQRPLWSPTLTHPHGSVDHAMPLRMPTPPRPRRGGKIVVRGALKRCFAEGNGVAVRSLGRQGAAGAMRFLLAMREEGAAAADELRSFVRDVCIRLVPQEPLKPFGTPLLLIVTAVRGRTQLPPENSPQCVPLSVASRTDSPRLETKVLRELNNLQPGQFLRLDMVGTDALYRGLSALRDAQERIPAASYNFFAVPELVSVPVRARREPSQLQQQQQQQGSPRQEQAGQGQKQQQQEANAGQQQPVAGASIPGVDPERPGKGKVLVSEAELQELKGALGSMMEQQKMLDCGRPQMGDRSSLQRAVHAPSPLSGFTDAAHICAELVTSRTEDLWMWYGEDFPTARGFLVGPDVLLMLAVEIWPALDLAVRCTRGVFFFYFFFFAVFYQEGRAGTSGMRGGVKEGLLDNGDLAPCLHDCRRGLMQGRKVPEKKLSLAVITSMAAALNVWMDVDAQRQKPDLKVVGGGLEATQLSESLLCIVRSAFAGTGIRPVLTIAVESHTLCRPAH</sequence>
<keyword evidence="3" id="KW-1185">Reference proteome</keyword>
<protein>
    <submittedName>
        <fullName evidence="2">Uncharacterized protein</fullName>
    </submittedName>
</protein>